<dbReference type="GO" id="GO:0003677">
    <property type="term" value="F:DNA binding"/>
    <property type="evidence" value="ECO:0007669"/>
    <property type="project" value="InterPro"/>
</dbReference>
<dbReference type="RefSeq" id="WP_109794906.1">
    <property type="nucleotide sequence ID" value="NZ_PHIG01000024.1"/>
</dbReference>
<dbReference type="Proteomes" id="UP000229498">
    <property type="component" value="Unassembled WGS sequence"/>
</dbReference>
<dbReference type="InterPro" id="IPR010982">
    <property type="entry name" value="Lambda_DNA-bd_dom_sf"/>
</dbReference>
<dbReference type="SMART" id="SM00530">
    <property type="entry name" value="HTH_XRE"/>
    <property type="match status" value="1"/>
</dbReference>
<dbReference type="OrthoDB" id="9785973at2"/>
<dbReference type="AlphaFoldDB" id="A0A2M9G4P7"/>
<dbReference type="Gene3D" id="3.30.450.180">
    <property type="match status" value="1"/>
</dbReference>
<dbReference type="Pfam" id="PF17765">
    <property type="entry name" value="MLTR_LBD"/>
    <property type="match status" value="1"/>
</dbReference>
<evidence type="ECO:0000313" key="2">
    <source>
        <dbReference type="EMBL" id="PJK30646.1"/>
    </source>
</evidence>
<gene>
    <name evidence="2" type="ORF">CVT23_05700</name>
</gene>
<evidence type="ECO:0000313" key="3">
    <source>
        <dbReference type="Proteomes" id="UP000229498"/>
    </source>
</evidence>
<reference evidence="2 3" key="1">
    <citation type="submission" date="2017-11" db="EMBL/GenBank/DDBJ databases">
        <title>Draft genome sequence of Rhizobiales bacterium SY3-13.</title>
        <authorList>
            <person name="Sun C."/>
        </authorList>
    </citation>
    <scope>NUCLEOTIDE SEQUENCE [LARGE SCALE GENOMIC DNA]</scope>
    <source>
        <strain evidence="2 3">SY3-13</strain>
    </source>
</reference>
<protein>
    <submittedName>
        <fullName evidence="2">Transcriptional regulator</fullName>
    </submittedName>
</protein>
<dbReference type="PANTHER" id="PTHR35010:SF4">
    <property type="entry name" value="BLL5781 PROTEIN"/>
    <property type="match status" value="1"/>
</dbReference>
<dbReference type="EMBL" id="PHIG01000024">
    <property type="protein sequence ID" value="PJK30646.1"/>
    <property type="molecule type" value="Genomic_DNA"/>
</dbReference>
<comment type="caution">
    <text evidence="2">The sequence shown here is derived from an EMBL/GenBank/DDBJ whole genome shotgun (WGS) entry which is preliminary data.</text>
</comment>
<dbReference type="SUPFAM" id="SSF47413">
    <property type="entry name" value="lambda repressor-like DNA-binding domains"/>
    <property type="match status" value="1"/>
</dbReference>
<organism evidence="2 3">
    <name type="scientific">Minwuia thermotolerans</name>
    <dbReference type="NCBI Taxonomy" id="2056226"/>
    <lineage>
        <taxon>Bacteria</taxon>
        <taxon>Pseudomonadati</taxon>
        <taxon>Pseudomonadota</taxon>
        <taxon>Alphaproteobacteria</taxon>
        <taxon>Minwuiales</taxon>
        <taxon>Minwuiaceae</taxon>
        <taxon>Minwuia</taxon>
    </lineage>
</organism>
<accession>A0A2M9G4P7</accession>
<evidence type="ECO:0000259" key="1">
    <source>
        <dbReference type="PROSITE" id="PS50943"/>
    </source>
</evidence>
<proteinExistence type="predicted"/>
<dbReference type="InterPro" id="IPR001387">
    <property type="entry name" value="Cro/C1-type_HTH"/>
</dbReference>
<dbReference type="PANTHER" id="PTHR35010">
    <property type="entry name" value="BLL4672 PROTEIN-RELATED"/>
    <property type="match status" value="1"/>
</dbReference>
<name>A0A2M9G4P7_9PROT</name>
<dbReference type="PROSITE" id="PS50943">
    <property type="entry name" value="HTH_CROC1"/>
    <property type="match status" value="1"/>
</dbReference>
<dbReference type="Gene3D" id="1.10.260.40">
    <property type="entry name" value="lambda repressor-like DNA-binding domains"/>
    <property type="match status" value="1"/>
</dbReference>
<feature type="domain" description="HTH cro/C1-type" evidence="1">
    <location>
        <begin position="13"/>
        <end position="67"/>
    </location>
</feature>
<dbReference type="Pfam" id="PF01381">
    <property type="entry name" value="HTH_3"/>
    <property type="match status" value="1"/>
</dbReference>
<keyword evidence="3" id="KW-1185">Reference proteome</keyword>
<dbReference type="CDD" id="cd00093">
    <property type="entry name" value="HTH_XRE"/>
    <property type="match status" value="1"/>
</dbReference>
<sequence length="267" mass="28769">MTSTEHPPAGGILRQWRQRRGLSQLELAAEAGVSQRHLSFLETGRSAPSRDMVLRLAEQLDVPLRERNALLAAAGFAPVYRQRDLDDPALTPALSAVRLILAGHAPYPAIAIDRHWTLIEANDAARAMMGAGDPKLLTPPVNVLRLSLHPDGLAGRIVNYGEWRAHVLQRLAREIDASADPALAALADELKGYPMPPGARIQRPPAKDRFGGIAIPLEYRTDAGVLSFISTTTVFGSPIDISLEELAIESFFPADPATAAAMRAMAG</sequence>
<dbReference type="InterPro" id="IPR041413">
    <property type="entry name" value="MLTR_LBD"/>
</dbReference>